<feature type="region of interest" description="Disordered" evidence="1">
    <location>
        <begin position="1"/>
        <end position="39"/>
    </location>
</feature>
<dbReference type="AlphaFoldDB" id="A0A9Q1J777"/>
<organism evidence="2 3">
    <name type="scientific">Synaphobranchus kaupii</name>
    <name type="common">Kaup's arrowtooth eel</name>
    <dbReference type="NCBI Taxonomy" id="118154"/>
    <lineage>
        <taxon>Eukaryota</taxon>
        <taxon>Metazoa</taxon>
        <taxon>Chordata</taxon>
        <taxon>Craniata</taxon>
        <taxon>Vertebrata</taxon>
        <taxon>Euteleostomi</taxon>
        <taxon>Actinopterygii</taxon>
        <taxon>Neopterygii</taxon>
        <taxon>Teleostei</taxon>
        <taxon>Anguilliformes</taxon>
        <taxon>Synaphobranchidae</taxon>
        <taxon>Synaphobranchus</taxon>
    </lineage>
</organism>
<protein>
    <submittedName>
        <fullName evidence="2">Uncharacterized protein</fullName>
    </submittedName>
</protein>
<proteinExistence type="predicted"/>
<gene>
    <name evidence="2" type="ORF">SKAU_G00098990</name>
</gene>
<reference evidence="2" key="1">
    <citation type="journal article" date="2023" name="Science">
        <title>Genome structures resolve the early diversification of teleost fishes.</title>
        <authorList>
            <person name="Parey E."/>
            <person name="Louis A."/>
            <person name="Montfort J."/>
            <person name="Bouchez O."/>
            <person name="Roques C."/>
            <person name="Iampietro C."/>
            <person name="Lluch J."/>
            <person name="Castinel A."/>
            <person name="Donnadieu C."/>
            <person name="Desvignes T."/>
            <person name="Floi Bucao C."/>
            <person name="Jouanno E."/>
            <person name="Wen M."/>
            <person name="Mejri S."/>
            <person name="Dirks R."/>
            <person name="Jansen H."/>
            <person name="Henkel C."/>
            <person name="Chen W.J."/>
            <person name="Zahm M."/>
            <person name="Cabau C."/>
            <person name="Klopp C."/>
            <person name="Thompson A.W."/>
            <person name="Robinson-Rechavi M."/>
            <person name="Braasch I."/>
            <person name="Lecointre G."/>
            <person name="Bobe J."/>
            <person name="Postlethwait J.H."/>
            <person name="Berthelot C."/>
            <person name="Roest Crollius H."/>
            <person name="Guiguen Y."/>
        </authorList>
    </citation>
    <scope>NUCLEOTIDE SEQUENCE</scope>
    <source>
        <strain evidence="2">WJC10195</strain>
    </source>
</reference>
<keyword evidence="3" id="KW-1185">Reference proteome</keyword>
<accession>A0A9Q1J777</accession>
<dbReference type="OrthoDB" id="10662185at2759"/>
<feature type="compositionally biased region" description="Polar residues" evidence="1">
    <location>
        <begin position="8"/>
        <end position="21"/>
    </location>
</feature>
<evidence type="ECO:0000256" key="1">
    <source>
        <dbReference type="SAM" id="MobiDB-lite"/>
    </source>
</evidence>
<comment type="caution">
    <text evidence="2">The sequence shown here is derived from an EMBL/GenBank/DDBJ whole genome shotgun (WGS) entry which is preliminary data.</text>
</comment>
<evidence type="ECO:0000313" key="2">
    <source>
        <dbReference type="EMBL" id="KAJ8369871.1"/>
    </source>
</evidence>
<feature type="region of interest" description="Disordered" evidence="1">
    <location>
        <begin position="275"/>
        <end position="310"/>
    </location>
</feature>
<dbReference type="Proteomes" id="UP001152622">
    <property type="component" value="Chromosome 3"/>
</dbReference>
<evidence type="ECO:0000313" key="3">
    <source>
        <dbReference type="Proteomes" id="UP001152622"/>
    </source>
</evidence>
<dbReference type="EMBL" id="JAINUF010000003">
    <property type="protein sequence ID" value="KAJ8369871.1"/>
    <property type="molecule type" value="Genomic_DNA"/>
</dbReference>
<sequence length="528" mass="59458">MDRHTGEKNIQVTESNQNTHLPSPVCSLGQRSTTTEHSRMRADQAREWEESLELIEEVLLVLQLDLVQLLEQVTSSLDRGLHRMQARAREAEEQRLAQMEGRKEEWIRGMEAEGHGQFENNVEALWMVVGVARRETAEMEERRMELIILDKAFWRFAEGVQNRLANLWYIVKKGTSSQHSIQVVDSCQVAPLFPPVDDLEQSIHAEMTPVEEQGKEAEWAREREESLGAMEQGRLLLQLGLVQVLEGIMGSLDRGLLLRGVTGDVEERTLVQAEGHVEEGRGQRRRHGQSHMEEEEEGFRRKGSRGGAGAEFAETMPRNIMATQQEVADMKAWRSELDGLGEAYCRYSVEMEQRMAELTEPTSTHLSGPAHITQGPARLTVQAVVGTFSKHGDSTAPTPLFTTDPYETASLLCVPFLHPHLLGPQPPNSATQVPFPASALFQQEPARLAIAAMVAGDRLKAGTQALCPGPVTPPQLLEITWDLRQQTEIGEQNERTLEKKDRKKGGRRKGLKRLTQWFRTLLRVKCLQ</sequence>
<name>A0A9Q1J777_SYNKA</name>